<dbReference type="PANTHER" id="PTHR13360">
    <property type="entry name" value="ACTIVATING SIGNAL COINTEGRATOR 1 COMPLEX SUBUNIT 1"/>
    <property type="match status" value="1"/>
</dbReference>
<dbReference type="InParanoid" id="A0A0R0H963"/>
<organism evidence="3">
    <name type="scientific">Glycine max</name>
    <name type="common">Soybean</name>
    <name type="synonym">Glycine hispida</name>
    <dbReference type="NCBI Taxonomy" id="3847"/>
    <lineage>
        <taxon>Eukaryota</taxon>
        <taxon>Viridiplantae</taxon>
        <taxon>Streptophyta</taxon>
        <taxon>Embryophyta</taxon>
        <taxon>Tracheophyta</taxon>
        <taxon>Spermatophyta</taxon>
        <taxon>Magnoliopsida</taxon>
        <taxon>eudicotyledons</taxon>
        <taxon>Gunneridae</taxon>
        <taxon>Pentapetalae</taxon>
        <taxon>rosids</taxon>
        <taxon>fabids</taxon>
        <taxon>Fabales</taxon>
        <taxon>Fabaceae</taxon>
        <taxon>Papilionoideae</taxon>
        <taxon>50 kb inversion clade</taxon>
        <taxon>NPAAA clade</taxon>
        <taxon>indigoferoid/millettioid clade</taxon>
        <taxon>Phaseoleae</taxon>
        <taxon>Glycine</taxon>
        <taxon>Glycine subgen. Soja</taxon>
    </lineage>
</organism>
<dbReference type="Gramene" id="KRH23419">
    <property type="protein sequence ID" value="KRH23419"/>
    <property type="gene ID" value="GLYMA_13G355900"/>
</dbReference>
<feature type="region of interest" description="Disordered" evidence="1">
    <location>
        <begin position="70"/>
        <end position="93"/>
    </location>
</feature>
<sequence>MPFAATEGISINSGNSASEKIQAIIDETVNSRSLDYSHFISLPLAIHPELVDKLINFQHSILEIGSCMDENTDTETDSNEDESTTTDTKKVDQLSKENSGVAVELKVNDNSKSVKVNVTNIPLVSYAPKASKSSAPSDLGIDKSIFIKPKTFHLTVLMLKLWNKERIKTASEVLQECIKGSLAKARVLYAPVEETGGEDRLLHNCLSFLSFLEVIIDAYVEAGLVLENDAKQKLKLHATVMNARHRKRTSGQERSILLMHGAYSSSIDQRTGGSILFLKLIFRRDFLSTKMDTIIVVLQFLFLKISR</sequence>
<dbReference type="AlphaFoldDB" id="A0A0R0H963"/>
<dbReference type="STRING" id="3847.A0A0R0H963"/>
<proteinExistence type="predicted"/>
<evidence type="ECO:0000313" key="3">
    <source>
        <dbReference type="EMBL" id="KRH23419.1"/>
    </source>
</evidence>
<evidence type="ECO:0000313" key="4">
    <source>
        <dbReference type="EnsemblPlants" id="KRH23419"/>
    </source>
</evidence>
<feature type="domain" description="A-kinase anchor protein 7-like phosphoesterase" evidence="2">
    <location>
        <begin position="131"/>
        <end position="179"/>
    </location>
</feature>
<dbReference type="PANTHER" id="PTHR13360:SF1">
    <property type="entry name" value="ACTIVATING SIGNAL COINTEGRATOR 1 COMPLEX SUBUNIT 1"/>
    <property type="match status" value="1"/>
</dbReference>
<accession>A0A0R0H963</accession>
<dbReference type="GO" id="GO:0006355">
    <property type="term" value="P:regulation of DNA-templated transcription"/>
    <property type="evidence" value="ECO:0000318"/>
    <property type="project" value="GO_Central"/>
</dbReference>
<reference evidence="3 4" key="1">
    <citation type="journal article" date="2010" name="Nature">
        <title>Genome sequence of the palaeopolyploid soybean.</title>
        <authorList>
            <person name="Schmutz J."/>
            <person name="Cannon S.B."/>
            <person name="Schlueter J."/>
            <person name="Ma J."/>
            <person name="Mitros T."/>
            <person name="Nelson W."/>
            <person name="Hyten D.L."/>
            <person name="Song Q."/>
            <person name="Thelen J.J."/>
            <person name="Cheng J."/>
            <person name="Xu D."/>
            <person name="Hellsten U."/>
            <person name="May G.D."/>
            <person name="Yu Y."/>
            <person name="Sakurai T."/>
            <person name="Umezawa T."/>
            <person name="Bhattacharyya M.K."/>
            <person name="Sandhu D."/>
            <person name="Valliyodan B."/>
            <person name="Lindquist E."/>
            <person name="Peto M."/>
            <person name="Grant D."/>
            <person name="Shu S."/>
            <person name="Goodstein D."/>
            <person name="Barry K."/>
            <person name="Futrell-Griggs M."/>
            <person name="Abernathy B."/>
            <person name="Du J."/>
            <person name="Tian Z."/>
            <person name="Zhu L."/>
            <person name="Gill N."/>
            <person name="Joshi T."/>
            <person name="Libault M."/>
            <person name="Sethuraman A."/>
            <person name="Zhang X.-C."/>
            <person name="Shinozaki K."/>
            <person name="Nguyen H.T."/>
            <person name="Wing R.A."/>
            <person name="Cregan P."/>
            <person name="Specht J."/>
            <person name="Grimwood J."/>
            <person name="Rokhsar D."/>
            <person name="Stacey G."/>
            <person name="Shoemaker R.C."/>
            <person name="Jackson S.A."/>
        </authorList>
    </citation>
    <scope>NUCLEOTIDE SEQUENCE</scope>
    <source>
        <strain evidence="4">cv. Williams 82</strain>
        <tissue evidence="3">Callus</tissue>
    </source>
</reference>
<feature type="domain" description="A-kinase anchor protein 7-like phosphoesterase" evidence="2">
    <location>
        <begin position="183"/>
        <end position="254"/>
    </location>
</feature>
<dbReference type="Gene3D" id="3.90.1140.10">
    <property type="entry name" value="Cyclic phosphodiesterase"/>
    <property type="match status" value="1"/>
</dbReference>
<protein>
    <recommendedName>
        <fullName evidence="2">A-kinase anchor protein 7-like phosphoesterase domain-containing protein</fullName>
    </recommendedName>
</protein>
<dbReference type="InterPro" id="IPR019510">
    <property type="entry name" value="AKAP7-like_phosphoesterase"/>
</dbReference>
<dbReference type="EnsemblPlants" id="KRH23419">
    <property type="protein sequence ID" value="KRH23419"/>
    <property type="gene ID" value="GLYMA_13G355900"/>
</dbReference>
<evidence type="ECO:0000259" key="2">
    <source>
        <dbReference type="Pfam" id="PF10469"/>
    </source>
</evidence>
<evidence type="ECO:0000256" key="1">
    <source>
        <dbReference type="SAM" id="MobiDB-lite"/>
    </source>
</evidence>
<dbReference type="OMA" id="RWIGCSP"/>
<evidence type="ECO:0000313" key="5">
    <source>
        <dbReference type="Proteomes" id="UP000008827"/>
    </source>
</evidence>
<dbReference type="InterPro" id="IPR009210">
    <property type="entry name" value="ASCC1"/>
</dbReference>
<dbReference type="GO" id="GO:0006307">
    <property type="term" value="P:DNA alkylation repair"/>
    <property type="evidence" value="ECO:0007669"/>
    <property type="project" value="InterPro"/>
</dbReference>
<name>A0A0R0H963_SOYBN</name>
<dbReference type="Pfam" id="PF10469">
    <property type="entry name" value="AKAP7_NLS"/>
    <property type="match status" value="2"/>
</dbReference>
<reference evidence="3" key="3">
    <citation type="submission" date="2018-07" db="EMBL/GenBank/DDBJ databases">
        <title>WGS assembly of Glycine max.</title>
        <authorList>
            <person name="Schmutz J."/>
            <person name="Cannon S."/>
            <person name="Schlueter J."/>
            <person name="Ma J."/>
            <person name="Mitros T."/>
            <person name="Nelson W."/>
            <person name="Hyten D."/>
            <person name="Song Q."/>
            <person name="Thelen J."/>
            <person name="Cheng J."/>
            <person name="Xu D."/>
            <person name="Hellsten U."/>
            <person name="May G."/>
            <person name="Yu Y."/>
            <person name="Sakurai T."/>
            <person name="Umezawa T."/>
            <person name="Bhattacharyya M."/>
            <person name="Sandhu D."/>
            <person name="Valliyodan B."/>
            <person name="Lindquist E."/>
            <person name="Peto M."/>
            <person name="Grant D."/>
            <person name="Shu S."/>
            <person name="Goodstein D."/>
            <person name="Barry K."/>
            <person name="Futrell-Griggs M."/>
            <person name="Abernathy B."/>
            <person name="Du J."/>
            <person name="Tian Z."/>
            <person name="Zhu L."/>
            <person name="Gill N."/>
            <person name="Joshi T."/>
            <person name="Libault M."/>
            <person name="Sethuraman A."/>
            <person name="Zhang X."/>
            <person name="Shinozaki K."/>
            <person name="Nguyen H."/>
            <person name="Wing R."/>
            <person name="Cregan P."/>
            <person name="Specht J."/>
            <person name="Grimwood J."/>
            <person name="Rokhsar D."/>
            <person name="Stacey G."/>
            <person name="Shoemaker R."/>
            <person name="Jackson S."/>
        </authorList>
    </citation>
    <scope>NUCLEOTIDE SEQUENCE</scope>
    <source>
        <tissue evidence="3">Callus</tissue>
    </source>
</reference>
<dbReference type="EMBL" id="CM000846">
    <property type="protein sequence ID" value="KRH23419.1"/>
    <property type="molecule type" value="Genomic_DNA"/>
</dbReference>
<reference evidence="4" key="2">
    <citation type="submission" date="2018-02" db="UniProtKB">
        <authorList>
            <consortium name="EnsemblPlants"/>
        </authorList>
    </citation>
    <scope>IDENTIFICATION</scope>
    <source>
        <strain evidence="4">Williams 82</strain>
    </source>
</reference>
<gene>
    <name evidence="3" type="ORF">GLYMA_13G355900</name>
</gene>
<dbReference type="Proteomes" id="UP000008827">
    <property type="component" value="Chromosome 13"/>
</dbReference>
<keyword evidence="5" id="KW-1185">Reference proteome</keyword>
<dbReference type="GO" id="GO:0005634">
    <property type="term" value="C:nucleus"/>
    <property type="evidence" value="ECO:0000318"/>
    <property type="project" value="GO_Central"/>
</dbReference>
<feature type="compositionally biased region" description="Acidic residues" evidence="1">
    <location>
        <begin position="70"/>
        <end position="84"/>
    </location>
</feature>